<dbReference type="EMBL" id="JACYTR010000034">
    <property type="protein sequence ID" value="MBD8526882.1"/>
    <property type="molecule type" value="Genomic_DNA"/>
</dbReference>
<protein>
    <submittedName>
        <fullName evidence="1">Uncharacterized protein</fullName>
    </submittedName>
</protein>
<evidence type="ECO:0000313" key="1">
    <source>
        <dbReference type="EMBL" id="MBD8526882.1"/>
    </source>
</evidence>
<dbReference type="Proteomes" id="UP000613768">
    <property type="component" value="Unassembled WGS sequence"/>
</dbReference>
<dbReference type="RefSeq" id="WP_192030304.1">
    <property type="nucleotide sequence ID" value="NZ_JACYTR010000034.1"/>
</dbReference>
<proteinExistence type="predicted"/>
<accession>A0AAW3ZQL5</accession>
<dbReference type="AlphaFoldDB" id="A0AAW3ZQL5"/>
<organism evidence="1 2">
    <name type="scientific">Pseudomarimonas arenosa</name>
    <dbReference type="NCBI Taxonomy" id="2774145"/>
    <lineage>
        <taxon>Bacteria</taxon>
        <taxon>Pseudomonadati</taxon>
        <taxon>Pseudomonadota</taxon>
        <taxon>Gammaproteobacteria</taxon>
        <taxon>Lysobacterales</taxon>
        <taxon>Lysobacteraceae</taxon>
        <taxon>Pseudomarimonas</taxon>
    </lineage>
</organism>
<sequence>MAVICLPPLALSAPRQTGPDFEHLRGWVLRIFDCARRRARRSADSLSRLHRLADARARRLAERALGQCDAYEGPLEMYRWRQVCRLCQLAPAAVEWVARHLWLDDEVLFSQFRSHLDRRCLSIINEMPHDDVLDD</sequence>
<gene>
    <name evidence="1" type="ORF">IFO71_14165</name>
</gene>
<keyword evidence="2" id="KW-1185">Reference proteome</keyword>
<reference evidence="1 2" key="1">
    <citation type="submission" date="2020-09" db="EMBL/GenBank/DDBJ databases">
        <title>Pseudoxanthomonas sp. CAU 1598 isolated from sand of Yaerae Beach.</title>
        <authorList>
            <person name="Kim W."/>
        </authorList>
    </citation>
    <scope>NUCLEOTIDE SEQUENCE [LARGE SCALE GENOMIC DNA]</scope>
    <source>
        <strain evidence="1 2">CAU 1598</strain>
    </source>
</reference>
<name>A0AAW3ZQL5_9GAMM</name>
<comment type="caution">
    <text evidence="1">The sequence shown here is derived from an EMBL/GenBank/DDBJ whole genome shotgun (WGS) entry which is preliminary data.</text>
</comment>
<evidence type="ECO:0000313" key="2">
    <source>
        <dbReference type="Proteomes" id="UP000613768"/>
    </source>
</evidence>